<reference evidence="1 2" key="1">
    <citation type="submission" date="2017-02" db="EMBL/GenBank/DDBJ databases">
        <title>Paraburkholderia sophoroidis sp. nov. and Paraburkholderia steynii sp. nov. rhizobial symbionts of the fynbos legume Hypocalyptus sophoroides.</title>
        <authorList>
            <person name="Steenkamp E.T."/>
            <person name="Beukes C.W."/>
            <person name="Van Zyl E."/>
            <person name="Avontuur J."/>
            <person name="Chan W.Y."/>
            <person name="Hassen A."/>
            <person name="Palmer M."/>
            <person name="Mthombeni L."/>
            <person name="Phalane F."/>
            <person name="Sereme K."/>
            <person name="Venter S.N."/>
        </authorList>
    </citation>
    <scope>NUCLEOTIDE SEQUENCE [LARGE SCALE GENOMIC DNA]</scope>
    <source>
        <strain evidence="1 2">HC1.1ba</strain>
    </source>
</reference>
<dbReference type="EMBL" id="MWML01000635">
    <property type="protein sequence ID" value="TCG02910.1"/>
    <property type="molecule type" value="Genomic_DNA"/>
</dbReference>
<dbReference type="AlphaFoldDB" id="A0A4R0X669"/>
<evidence type="ECO:0000313" key="2">
    <source>
        <dbReference type="Proteomes" id="UP000294200"/>
    </source>
</evidence>
<proteinExistence type="predicted"/>
<organism evidence="1 2">
    <name type="scientific">Paraburkholderia steynii</name>
    <dbReference type="NCBI Taxonomy" id="1245441"/>
    <lineage>
        <taxon>Bacteria</taxon>
        <taxon>Pseudomonadati</taxon>
        <taxon>Pseudomonadota</taxon>
        <taxon>Betaproteobacteria</taxon>
        <taxon>Burkholderiales</taxon>
        <taxon>Burkholderiaceae</taxon>
        <taxon>Paraburkholderia</taxon>
    </lineage>
</organism>
<evidence type="ECO:0000313" key="1">
    <source>
        <dbReference type="EMBL" id="TCG02910.1"/>
    </source>
</evidence>
<gene>
    <name evidence="1" type="ORF">BZM27_52365</name>
</gene>
<keyword evidence="2" id="KW-1185">Reference proteome</keyword>
<dbReference type="Proteomes" id="UP000294200">
    <property type="component" value="Unassembled WGS sequence"/>
</dbReference>
<name>A0A4R0X669_9BURK</name>
<comment type="caution">
    <text evidence="1">The sequence shown here is derived from an EMBL/GenBank/DDBJ whole genome shotgun (WGS) entry which is preliminary data.</text>
</comment>
<accession>A0A4R0X669</accession>
<sequence>MSAWPTVAFTELDDLSRADIRDTSNGPMLRYTAGESVKAIERSTGINRRQLYRWLERAQTPHSDGRPYGFRALIHYLRIADYERVRDVQREASTAAGARQAH</sequence>
<protein>
    <submittedName>
        <fullName evidence="1">Uncharacterized protein</fullName>
    </submittedName>
</protein>